<proteinExistence type="predicted"/>
<accession>A0AAE0BT92</accession>
<name>A0AAE0BT92_9CHLO</name>
<keyword evidence="2" id="KW-1185">Reference proteome</keyword>
<protein>
    <submittedName>
        <fullName evidence="1">Uncharacterized protein</fullName>
    </submittedName>
</protein>
<dbReference type="EMBL" id="LGRX02033311">
    <property type="protein sequence ID" value="KAK3241788.1"/>
    <property type="molecule type" value="Genomic_DNA"/>
</dbReference>
<dbReference type="Proteomes" id="UP001190700">
    <property type="component" value="Unassembled WGS sequence"/>
</dbReference>
<comment type="caution">
    <text evidence="1">The sequence shown here is derived from an EMBL/GenBank/DDBJ whole genome shotgun (WGS) entry which is preliminary data.</text>
</comment>
<sequence length="281" mass="32057">MCTALDNYEDRIDVFIKKMREVLKPHQQAATMDELMRECSGIQKAFSEVKSYHHVCSLQFSEGLVIADQGSDYKNNATNMHMINCFVENNESAALVKMQQLNSAIYKMCCLQKECSERMATQPTDNKLCMQQMCEKIFTVLSEEHSREERAQTCENLALMMSIHCMQNVTETAHPFEVNKMICDFGDVCGSLMDAKTLLQRSIDTMRAACYFRRCSLTMCCPLLMAEAMKTMRVTETPDATSMDFIQFLMDATRSAQMKALELQDELPFKKPSVAYMVANS</sequence>
<dbReference type="AlphaFoldDB" id="A0AAE0BT92"/>
<reference evidence="1 2" key="1">
    <citation type="journal article" date="2015" name="Genome Biol. Evol.">
        <title>Comparative Genomics of a Bacterivorous Green Alga Reveals Evolutionary Causalities and Consequences of Phago-Mixotrophic Mode of Nutrition.</title>
        <authorList>
            <person name="Burns J.A."/>
            <person name="Paasch A."/>
            <person name="Narechania A."/>
            <person name="Kim E."/>
        </authorList>
    </citation>
    <scope>NUCLEOTIDE SEQUENCE [LARGE SCALE GENOMIC DNA]</scope>
    <source>
        <strain evidence="1 2">PLY_AMNH</strain>
    </source>
</reference>
<organism evidence="1 2">
    <name type="scientific">Cymbomonas tetramitiformis</name>
    <dbReference type="NCBI Taxonomy" id="36881"/>
    <lineage>
        <taxon>Eukaryota</taxon>
        <taxon>Viridiplantae</taxon>
        <taxon>Chlorophyta</taxon>
        <taxon>Pyramimonadophyceae</taxon>
        <taxon>Pyramimonadales</taxon>
        <taxon>Pyramimonadaceae</taxon>
        <taxon>Cymbomonas</taxon>
    </lineage>
</organism>
<evidence type="ECO:0000313" key="1">
    <source>
        <dbReference type="EMBL" id="KAK3241788.1"/>
    </source>
</evidence>
<evidence type="ECO:0000313" key="2">
    <source>
        <dbReference type="Proteomes" id="UP001190700"/>
    </source>
</evidence>
<gene>
    <name evidence="1" type="ORF">CYMTET_48472</name>
</gene>